<gene>
    <name evidence="1" type="ORF">NM208_g14130</name>
</gene>
<dbReference type="EMBL" id="JANRMS010003156">
    <property type="protein sequence ID" value="KAJ3519424.1"/>
    <property type="molecule type" value="Genomic_DNA"/>
</dbReference>
<keyword evidence="2" id="KW-1185">Reference proteome</keyword>
<organism evidence="1 2">
    <name type="scientific">Fusarium decemcellulare</name>
    <dbReference type="NCBI Taxonomy" id="57161"/>
    <lineage>
        <taxon>Eukaryota</taxon>
        <taxon>Fungi</taxon>
        <taxon>Dikarya</taxon>
        <taxon>Ascomycota</taxon>
        <taxon>Pezizomycotina</taxon>
        <taxon>Sordariomycetes</taxon>
        <taxon>Hypocreomycetidae</taxon>
        <taxon>Hypocreales</taxon>
        <taxon>Nectriaceae</taxon>
        <taxon>Fusarium</taxon>
        <taxon>Fusarium decemcellulare species complex</taxon>
    </lineage>
</organism>
<comment type="caution">
    <text evidence="1">The sequence shown here is derived from an EMBL/GenBank/DDBJ whole genome shotgun (WGS) entry which is preliminary data.</text>
</comment>
<evidence type="ECO:0000313" key="1">
    <source>
        <dbReference type="EMBL" id="KAJ3519424.1"/>
    </source>
</evidence>
<sequence>MGKDATLTRKAIIMSCMTRYYNITKAKRVLRYKPLWTLQEGINRGVDWFLEQDKLQAAAWRVKQDAYEGTRNEFQVVTS</sequence>
<reference evidence="1" key="1">
    <citation type="submission" date="2022-08" db="EMBL/GenBank/DDBJ databases">
        <title>Genome Sequence of Fusarium decemcellulare.</title>
        <authorList>
            <person name="Buettner E."/>
        </authorList>
    </citation>
    <scope>NUCLEOTIDE SEQUENCE</scope>
    <source>
        <strain evidence="1">Babe19</strain>
    </source>
</reference>
<accession>A0ACC1RKP7</accession>
<proteinExistence type="predicted"/>
<dbReference type="Proteomes" id="UP001148629">
    <property type="component" value="Unassembled WGS sequence"/>
</dbReference>
<evidence type="ECO:0000313" key="2">
    <source>
        <dbReference type="Proteomes" id="UP001148629"/>
    </source>
</evidence>
<name>A0ACC1RKP7_9HYPO</name>
<protein>
    <submittedName>
        <fullName evidence="1">Uncharacterized protein</fullName>
    </submittedName>
</protein>